<dbReference type="Pfam" id="PF00067">
    <property type="entry name" value="p450"/>
    <property type="match status" value="1"/>
</dbReference>
<dbReference type="InterPro" id="IPR036396">
    <property type="entry name" value="Cyt_P450_sf"/>
</dbReference>
<evidence type="ECO:0000256" key="1">
    <source>
        <dbReference type="ARBA" id="ARBA00010617"/>
    </source>
</evidence>
<keyword evidence="2" id="KW-0479">Metal-binding</keyword>
<dbReference type="GO" id="GO:0005506">
    <property type="term" value="F:iron ion binding"/>
    <property type="evidence" value="ECO:0007669"/>
    <property type="project" value="InterPro"/>
</dbReference>
<evidence type="ECO:0008006" key="7">
    <source>
        <dbReference type="Google" id="ProtNLM"/>
    </source>
</evidence>
<protein>
    <recommendedName>
        <fullName evidence="7">Cytochrome P450</fullName>
    </recommendedName>
</protein>
<comment type="similarity">
    <text evidence="1">Belongs to the cytochrome P450 family.</text>
</comment>
<keyword evidence="4" id="KW-0812">Transmembrane</keyword>
<evidence type="ECO:0000256" key="4">
    <source>
        <dbReference type="SAM" id="Phobius"/>
    </source>
</evidence>
<evidence type="ECO:0000313" key="6">
    <source>
        <dbReference type="Proteomes" id="UP000594263"/>
    </source>
</evidence>
<evidence type="ECO:0000313" key="5">
    <source>
        <dbReference type="EnsemblPlants" id="Kaladp0809s0143.1.v1.1"/>
    </source>
</evidence>
<proteinExistence type="inferred from homology"/>
<dbReference type="PRINTS" id="PR00463">
    <property type="entry name" value="EP450I"/>
</dbReference>
<dbReference type="SUPFAM" id="SSF48264">
    <property type="entry name" value="Cytochrome P450"/>
    <property type="match status" value="1"/>
</dbReference>
<dbReference type="EnsemblPlants" id="Kaladp0809s0143.1.v1.1">
    <property type="protein sequence ID" value="Kaladp0809s0143.1.v1.1"/>
    <property type="gene ID" value="Kaladp0809s0143.v1.1"/>
</dbReference>
<name>A0A7N1A7A6_KALFE</name>
<dbReference type="GO" id="GO:0016705">
    <property type="term" value="F:oxidoreductase activity, acting on paired donors, with incorporation or reduction of molecular oxygen"/>
    <property type="evidence" value="ECO:0007669"/>
    <property type="project" value="InterPro"/>
</dbReference>
<accession>A0A7N1A7A6</accession>
<dbReference type="GO" id="GO:0004497">
    <property type="term" value="F:monooxygenase activity"/>
    <property type="evidence" value="ECO:0007669"/>
    <property type="project" value="InterPro"/>
</dbReference>
<dbReference type="PANTHER" id="PTHR47955">
    <property type="entry name" value="CYTOCHROME P450 FAMILY 71 PROTEIN"/>
    <property type="match status" value="1"/>
</dbReference>
<organism evidence="5 6">
    <name type="scientific">Kalanchoe fedtschenkoi</name>
    <name type="common">Lavender scallops</name>
    <name type="synonym">South American air plant</name>
    <dbReference type="NCBI Taxonomy" id="63787"/>
    <lineage>
        <taxon>Eukaryota</taxon>
        <taxon>Viridiplantae</taxon>
        <taxon>Streptophyta</taxon>
        <taxon>Embryophyta</taxon>
        <taxon>Tracheophyta</taxon>
        <taxon>Spermatophyta</taxon>
        <taxon>Magnoliopsida</taxon>
        <taxon>eudicotyledons</taxon>
        <taxon>Gunneridae</taxon>
        <taxon>Pentapetalae</taxon>
        <taxon>Saxifragales</taxon>
        <taxon>Crassulaceae</taxon>
        <taxon>Kalanchoe</taxon>
    </lineage>
</organism>
<dbReference type="Gene3D" id="1.10.630.10">
    <property type="entry name" value="Cytochrome P450"/>
    <property type="match status" value="1"/>
</dbReference>
<evidence type="ECO:0000256" key="2">
    <source>
        <dbReference type="ARBA" id="ARBA00022723"/>
    </source>
</evidence>
<dbReference type="Gramene" id="Kaladp0809s0143.1.v1.1">
    <property type="protein sequence ID" value="Kaladp0809s0143.1.v1.1"/>
    <property type="gene ID" value="Kaladp0809s0143.v1.1"/>
</dbReference>
<reference evidence="5" key="1">
    <citation type="submission" date="2021-01" db="UniProtKB">
        <authorList>
            <consortium name="EnsemblPlants"/>
        </authorList>
    </citation>
    <scope>IDENTIFICATION</scope>
</reference>
<dbReference type="InterPro" id="IPR002401">
    <property type="entry name" value="Cyt_P450_E_grp-I"/>
</dbReference>
<keyword evidence="4" id="KW-1133">Transmembrane helix</keyword>
<dbReference type="PANTHER" id="PTHR47955:SF11">
    <property type="entry name" value="4-HYDROXYPHENYLACETALDEHYDE OXIME MONOOXYGENASE"/>
    <property type="match status" value="1"/>
</dbReference>
<evidence type="ECO:0000256" key="3">
    <source>
        <dbReference type="ARBA" id="ARBA00023004"/>
    </source>
</evidence>
<keyword evidence="3" id="KW-0408">Iron</keyword>
<feature type="transmembrane region" description="Helical" evidence="4">
    <location>
        <begin position="40"/>
        <end position="58"/>
    </location>
</feature>
<dbReference type="Proteomes" id="UP000594263">
    <property type="component" value="Unplaced"/>
</dbReference>
<dbReference type="AlphaFoldDB" id="A0A7N1A7A6"/>
<dbReference type="GO" id="GO:0020037">
    <property type="term" value="F:heme binding"/>
    <property type="evidence" value="ECO:0007669"/>
    <property type="project" value="InterPro"/>
</dbReference>
<dbReference type="OMA" id="TWHAREA"/>
<dbReference type="InterPro" id="IPR001128">
    <property type="entry name" value="Cyt_P450"/>
</dbReference>
<keyword evidence="4" id="KW-0472">Membrane</keyword>
<sequence length="461" mass="51416">MQCVTGSFSNKLVRHLLAHARTRKSAFITLSSTFKATKDHIIPLLLIIILSGLVLRLYGTKSKHGLNLPPTPPALPILGNLHLLSGQNPHQALFKLSRKYGPAMLLQLGSVPTLVVSNAAMAREVLQTHDADFCSRPVQSPGPKKLSYGFLGVAFSPHSPFRTRMRKLLMNELLKEKRERSLWAARVDETNKMIQNLTHQASTPVNLNDHIFRAADGIIGQVAFGKSYGSTQFKGQKLQDVMDQCLSMLNSFTAEDFYPGRAGRLVDIVTGYRARLKRVFSDLDGYYSLVIAEHLDPHRPRPDTEDLVDVLLRLSMEGEGEFKLTMNHIKSLLLDAFVGGIDTTAVSIVWAMAELIMHPDALKRATAEVRSVVGTKTMVEESDMGQLKYIKCVAKEIFRLHPAAPLLIPHEAINSTKIGEEGYDVLEKTRILVNAWAVGRDPAFWTDPDRFYPERSDQITV</sequence>
<keyword evidence="6" id="KW-1185">Reference proteome</keyword>